<dbReference type="AlphaFoldDB" id="A0A511DQN2"/>
<dbReference type="InterPro" id="IPR011010">
    <property type="entry name" value="DNA_brk_join_enz"/>
</dbReference>
<protein>
    <recommendedName>
        <fullName evidence="4">Tyr recombinase domain-containing protein</fullName>
    </recommendedName>
</protein>
<dbReference type="InterPro" id="IPR002104">
    <property type="entry name" value="Integrase_catalytic"/>
</dbReference>
<feature type="domain" description="Tyr recombinase" evidence="4">
    <location>
        <begin position="153"/>
        <end position="362"/>
    </location>
</feature>
<reference evidence="5 6" key="1">
    <citation type="submission" date="2019-07" db="EMBL/GenBank/DDBJ databases">
        <title>Whole genome shotgun sequence of Pseudonocardia sulfidoxydans NBRC 16205.</title>
        <authorList>
            <person name="Hosoyama A."/>
            <person name="Uohara A."/>
            <person name="Ohji S."/>
            <person name="Ichikawa N."/>
        </authorList>
    </citation>
    <scope>NUCLEOTIDE SEQUENCE [LARGE SCALE GENOMIC DNA]</scope>
    <source>
        <strain evidence="5 6">NBRC 16205</strain>
    </source>
</reference>
<dbReference type="Gene3D" id="1.10.443.10">
    <property type="entry name" value="Intergrase catalytic core"/>
    <property type="match status" value="1"/>
</dbReference>
<dbReference type="GO" id="GO:0015074">
    <property type="term" value="P:DNA integration"/>
    <property type="evidence" value="ECO:0007669"/>
    <property type="project" value="InterPro"/>
</dbReference>
<dbReference type="PROSITE" id="PS51898">
    <property type="entry name" value="TYR_RECOMBINASE"/>
    <property type="match status" value="1"/>
</dbReference>
<evidence type="ECO:0000313" key="6">
    <source>
        <dbReference type="Proteomes" id="UP000321685"/>
    </source>
</evidence>
<dbReference type="SUPFAM" id="SSF56349">
    <property type="entry name" value="DNA breaking-rejoining enzymes"/>
    <property type="match status" value="1"/>
</dbReference>
<keyword evidence="6" id="KW-1185">Reference proteome</keyword>
<gene>
    <name evidence="5" type="ORF">PSU4_60890</name>
</gene>
<comment type="similarity">
    <text evidence="1">Belongs to the 'phage' integrase family.</text>
</comment>
<dbReference type="OrthoDB" id="3698359at2"/>
<evidence type="ECO:0000256" key="1">
    <source>
        <dbReference type="ARBA" id="ARBA00008857"/>
    </source>
</evidence>
<evidence type="ECO:0000256" key="3">
    <source>
        <dbReference type="ARBA" id="ARBA00023172"/>
    </source>
</evidence>
<dbReference type="Proteomes" id="UP000321685">
    <property type="component" value="Unassembled WGS sequence"/>
</dbReference>
<dbReference type="CDD" id="cd00397">
    <property type="entry name" value="DNA_BRE_C"/>
    <property type="match status" value="1"/>
</dbReference>
<keyword evidence="2" id="KW-0238">DNA-binding</keyword>
<evidence type="ECO:0000259" key="4">
    <source>
        <dbReference type="PROSITE" id="PS51898"/>
    </source>
</evidence>
<dbReference type="InterPro" id="IPR050090">
    <property type="entry name" value="Tyrosine_recombinase_XerCD"/>
</dbReference>
<dbReference type="PANTHER" id="PTHR30349">
    <property type="entry name" value="PHAGE INTEGRASE-RELATED"/>
    <property type="match status" value="1"/>
</dbReference>
<proteinExistence type="inferred from homology"/>
<dbReference type="Pfam" id="PF00589">
    <property type="entry name" value="Phage_integrase"/>
    <property type="match status" value="1"/>
</dbReference>
<keyword evidence="3" id="KW-0233">DNA recombination</keyword>
<sequence>MSDVTGGPRGPGPVGLAGEPFLAGTSRLLRPDEQVFEAMLAGWRDQQLSRNLRVDTVDGRLMVIRRFQRFANEFPWDWRPVELEAFTAELRGDGCALSTVRGYQGAIRLFCDYVADPRYQWTAVCERLFDTHPAQICFEWNTAVHVQDNESDPRRRALTKQELQRLFDYADEQVERARRSGHKGWFTAVRDAAALKTTYAWGLRRREVAMLELADFGTNPHASEFGAHGVLYVRWGKAGKGSVPKRRSVLTVFPWSVRVITQWVEQCRELTPTAARSSSLWPSERSGRLSKEKLSARFAAYRDAIGLAPELTLHCLRHSYVTHLLEAGYDPLFVQHQVGHSYASTTALYTSVSSDFRTRTLRGVLDASVGRALALTADGIDQHPPVDQHSVVVDQHPVGRRPAAGPTTTGGGL</sequence>
<dbReference type="InterPro" id="IPR013762">
    <property type="entry name" value="Integrase-like_cat_sf"/>
</dbReference>
<name>A0A511DQN2_9PSEU</name>
<dbReference type="PANTHER" id="PTHR30349:SF41">
    <property type="entry name" value="INTEGRASE_RECOMBINASE PROTEIN MJ0367-RELATED"/>
    <property type="match status" value="1"/>
</dbReference>
<dbReference type="GO" id="GO:0003677">
    <property type="term" value="F:DNA binding"/>
    <property type="evidence" value="ECO:0007669"/>
    <property type="project" value="UniProtKB-KW"/>
</dbReference>
<evidence type="ECO:0000313" key="5">
    <source>
        <dbReference type="EMBL" id="GEL27135.1"/>
    </source>
</evidence>
<accession>A0A511DQN2</accession>
<dbReference type="GO" id="GO:0006310">
    <property type="term" value="P:DNA recombination"/>
    <property type="evidence" value="ECO:0007669"/>
    <property type="project" value="UniProtKB-KW"/>
</dbReference>
<evidence type="ECO:0000256" key="2">
    <source>
        <dbReference type="ARBA" id="ARBA00023125"/>
    </source>
</evidence>
<dbReference type="EMBL" id="BJVJ01000157">
    <property type="protein sequence ID" value="GEL27135.1"/>
    <property type="molecule type" value="Genomic_DNA"/>
</dbReference>
<organism evidence="5 6">
    <name type="scientific">Pseudonocardia sulfidoxydans NBRC 16205</name>
    <dbReference type="NCBI Taxonomy" id="1223511"/>
    <lineage>
        <taxon>Bacteria</taxon>
        <taxon>Bacillati</taxon>
        <taxon>Actinomycetota</taxon>
        <taxon>Actinomycetes</taxon>
        <taxon>Pseudonocardiales</taxon>
        <taxon>Pseudonocardiaceae</taxon>
        <taxon>Pseudonocardia</taxon>
    </lineage>
</organism>
<comment type="caution">
    <text evidence="5">The sequence shown here is derived from an EMBL/GenBank/DDBJ whole genome shotgun (WGS) entry which is preliminary data.</text>
</comment>